<dbReference type="SUPFAM" id="SSF52218">
    <property type="entry name" value="Flavoproteins"/>
    <property type="match status" value="1"/>
</dbReference>
<dbReference type="STRING" id="119641.SAMN05421842_11786"/>
<evidence type="ECO:0000313" key="5">
    <source>
        <dbReference type="Proteomes" id="UP000199263"/>
    </source>
</evidence>
<dbReference type="Pfam" id="PF03358">
    <property type="entry name" value="FMN_red"/>
    <property type="match status" value="1"/>
</dbReference>
<dbReference type="Gene3D" id="3.40.50.360">
    <property type="match status" value="1"/>
</dbReference>
<gene>
    <name evidence="4" type="ORF">SAMN05421842_11786</name>
</gene>
<accession>A0A1I1P053</accession>
<keyword evidence="5" id="KW-1185">Reference proteome</keyword>
<name>A0A1I1P053_9CLOT</name>
<dbReference type="EMBL" id="FOMG01000017">
    <property type="protein sequence ID" value="SFD03344.1"/>
    <property type="molecule type" value="Genomic_DNA"/>
</dbReference>
<keyword evidence="1" id="KW-0285">Flavoprotein</keyword>
<feature type="domain" description="NADPH-dependent FMN reductase-like" evidence="3">
    <location>
        <begin position="11"/>
        <end position="113"/>
    </location>
</feature>
<dbReference type="InterPro" id="IPR051796">
    <property type="entry name" value="ISF_SsuE-like"/>
</dbReference>
<reference evidence="4 5" key="1">
    <citation type="submission" date="2016-10" db="EMBL/GenBank/DDBJ databases">
        <authorList>
            <person name="de Groot N.N."/>
        </authorList>
    </citation>
    <scope>NUCLEOTIDE SEQUENCE [LARGE SCALE GENOMIC DNA]</scope>
    <source>
        <strain evidence="4 5">DSM 12992</strain>
    </source>
</reference>
<sequence>MIGGIRIKIKIKILALNGSPRGENGNTEVILKPFLKGFKKAGAEIETVYLKDKNIKHCSGCFTCWTKTPGKCIHKDDMEDLLFKVSKADIIVYATPLYYFTVTGIMKDFMDRMLPLNNGEIVKSDENYSHTRRIKRETPVKTVLISNCGFPGSNNFSGLVETFKVMTKSNLAASILCSQGGVLKYINTNDNLKNLYIPFFLALENAGEEIVKYGYIKAETQIVLDKNVIDSETYVNAANRRWNHESEV</sequence>
<dbReference type="PANTHER" id="PTHR43278">
    <property type="entry name" value="NAD(P)H-DEPENDENT FMN-CONTAINING OXIDOREDUCTASE YWQN-RELATED"/>
    <property type="match status" value="1"/>
</dbReference>
<organism evidence="4 5">
    <name type="scientific">Clostridium uliginosum</name>
    <dbReference type="NCBI Taxonomy" id="119641"/>
    <lineage>
        <taxon>Bacteria</taxon>
        <taxon>Bacillati</taxon>
        <taxon>Bacillota</taxon>
        <taxon>Clostridia</taxon>
        <taxon>Eubacteriales</taxon>
        <taxon>Clostridiaceae</taxon>
        <taxon>Clostridium</taxon>
    </lineage>
</organism>
<dbReference type="InterPro" id="IPR005025">
    <property type="entry name" value="FMN_Rdtase-like_dom"/>
</dbReference>
<proteinExistence type="predicted"/>
<evidence type="ECO:0000256" key="1">
    <source>
        <dbReference type="ARBA" id="ARBA00022630"/>
    </source>
</evidence>
<evidence type="ECO:0000256" key="2">
    <source>
        <dbReference type="ARBA" id="ARBA00022643"/>
    </source>
</evidence>
<dbReference type="GO" id="GO:0016491">
    <property type="term" value="F:oxidoreductase activity"/>
    <property type="evidence" value="ECO:0007669"/>
    <property type="project" value="InterPro"/>
</dbReference>
<keyword evidence="2" id="KW-0288">FMN</keyword>
<protein>
    <submittedName>
        <fullName evidence="4">NADPH-dependent FMN reductase</fullName>
    </submittedName>
</protein>
<dbReference type="AlphaFoldDB" id="A0A1I1P053"/>
<evidence type="ECO:0000259" key="3">
    <source>
        <dbReference type="Pfam" id="PF03358"/>
    </source>
</evidence>
<dbReference type="PANTHER" id="PTHR43278:SF2">
    <property type="entry name" value="IRON-SULFUR FLAVOPROTEIN"/>
    <property type="match status" value="1"/>
</dbReference>
<dbReference type="Proteomes" id="UP000199263">
    <property type="component" value="Unassembled WGS sequence"/>
</dbReference>
<evidence type="ECO:0000313" key="4">
    <source>
        <dbReference type="EMBL" id="SFD03344.1"/>
    </source>
</evidence>
<dbReference type="InterPro" id="IPR029039">
    <property type="entry name" value="Flavoprotein-like_sf"/>
</dbReference>